<sequence length="262" mass="28907">MPYPASLVSSSAEVFYLQYPKLSFCCYSERLMLRSRQCRDLYPEVAAARPLLHTAAVVHRGGSVTGAARGLRPVIHSAGGGHNFFLFPYVAAMAAVGLHPVVATGRGYPVVWPNGRALDSSAPAAKAAVGHNLQPDEEKKKKGKKFPETPLDIASGNKSIIVYLLSWIYVLVAFGIYVVIAYARDRYAAKEHIYYRLVQFLVIVLGILVIIALLKFTNFNFMDIFTSLLAFIPTGWGMILICQVLRPFLQSTILWELVVSVA</sequence>
<feature type="transmembrane region" description="Helical" evidence="1">
    <location>
        <begin position="193"/>
        <end position="212"/>
    </location>
</feature>
<dbReference type="GO" id="GO:0005886">
    <property type="term" value="C:plasma membrane"/>
    <property type="evidence" value="ECO:0007669"/>
    <property type="project" value="TreeGrafter"/>
</dbReference>
<keyword evidence="1" id="KW-1133">Transmembrane helix</keyword>
<feature type="transmembrane region" description="Helical" evidence="1">
    <location>
        <begin position="224"/>
        <end position="245"/>
    </location>
</feature>
<name>W9QI69_9ROSA</name>
<reference evidence="3" key="1">
    <citation type="submission" date="2013-01" db="EMBL/GenBank/DDBJ databases">
        <title>Draft Genome Sequence of a Mulberry Tree, Morus notabilis C.K. Schneid.</title>
        <authorList>
            <person name="He N."/>
            <person name="Zhao S."/>
        </authorList>
    </citation>
    <scope>NUCLEOTIDE SEQUENCE</scope>
</reference>
<dbReference type="PANTHER" id="PTHR12741">
    <property type="entry name" value="LYST-INTERACTING PROTEIN LIP5 DOPAMINE RESPONSIVE PROTEIN DRG-1"/>
    <property type="match status" value="1"/>
</dbReference>
<gene>
    <name evidence="2" type="ORF">L484_004777</name>
</gene>
<feature type="transmembrane region" description="Helical" evidence="1">
    <location>
        <begin position="160"/>
        <end position="181"/>
    </location>
</feature>
<dbReference type="Proteomes" id="UP000030645">
    <property type="component" value="Unassembled WGS sequence"/>
</dbReference>
<dbReference type="eggNOG" id="KOG0916">
    <property type="taxonomic scope" value="Eukaryota"/>
</dbReference>
<dbReference type="PANTHER" id="PTHR12741:SF7">
    <property type="entry name" value="CALLOSE SYNTHASE 12"/>
    <property type="match status" value="1"/>
</dbReference>
<evidence type="ECO:0000256" key="1">
    <source>
        <dbReference type="SAM" id="Phobius"/>
    </source>
</evidence>
<evidence type="ECO:0000313" key="3">
    <source>
        <dbReference type="Proteomes" id="UP000030645"/>
    </source>
</evidence>
<keyword evidence="3" id="KW-1185">Reference proteome</keyword>
<dbReference type="AlphaFoldDB" id="W9QI69"/>
<accession>W9QI69</accession>
<keyword evidence="1" id="KW-0472">Membrane</keyword>
<proteinExistence type="predicted"/>
<dbReference type="EMBL" id="KE343677">
    <property type="protein sequence ID" value="EXB37987.1"/>
    <property type="molecule type" value="Genomic_DNA"/>
</dbReference>
<keyword evidence="1" id="KW-0812">Transmembrane</keyword>
<evidence type="ECO:0000313" key="2">
    <source>
        <dbReference type="EMBL" id="EXB37987.1"/>
    </source>
</evidence>
<protein>
    <submittedName>
        <fullName evidence="2">Uncharacterized protein</fullName>
    </submittedName>
</protein>
<organism evidence="2 3">
    <name type="scientific">Morus notabilis</name>
    <dbReference type="NCBI Taxonomy" id="981085"/>
    <lineage>
        <taxon>Eukaryota</taxon>
        <taxon>Viridiplantae</taxon>
        <taxon>Streptophyta</taxon>
        <taxon>Embryophyta</taxon>
        <taxon>Tracheophyta</taxon>
        <taxon>Spermatophyta</taxon>
        <taxon>Magnoliopsida</taxon>
        <taxon>eudicotyledons</taxon>
        <taxon>Gunneridae</taxon>
        <taxon>Pentapetalae</taxon>
        <taxon>rosids</taxon>
        <taxon>fabids</taxon>
        <taxon>Rosales</taxon>
        <taxon>Moraceae</taxon>
        <taxon>Moreae</taxon>
        <taxon>Morus</taxon>
    </lineage>
</organism>
<dbReference type="STRING" id="981085.W9QI69"/>
<dbReference type="GO" id="GO:0046527">
    <property type="term" value="F:glucosyltransferase activity"/>
    <property type="evidence" value="ECO:0007669"/>
    <property type="project" value="TreeGrafter"/>
</dbReference>